<dbReference type="SMART" id="SM00317">
    <property type="entry name" value="SET"/>
    <property type="match status" value="1"/>
</dbReference>
<keyword evidence="1" id="KW-0732">Signal</keyword>
<dbReference type="Proteomes" id="UP001302745">
    <property type="component" value="Unassembled WGS sequence"/>
</dbReference>
<organism evidence="3 4">
    <name type="scientific">Chaetomidium leptoderma</name>
    <dbReference type="NCBI Taxonomy" id="669021"/>
    <lineage>
        <taxon>Eukaryota</taxon>
        <taxon>Fungi</taxon>
        <taxon>Dikarya</taxon>
        <taxon>Ascomycota</taxon>
        <taxon>Pezizomycotina</taxon>
        <taxon>Sordariomycetes</taxon>
        <taxon>Sordariomycetidae</taxon>
        <taxon>Sordariales</taxon>
        <taxon>Chaetomiaceae</taxon>
        <taxon>Chaetomidium</taxon>
    </lineage>
</organism>
<dbReference type="InterPro" id="IPR046341">
    <property type="entry name" value="SET_dom_sf"/>
</dbReference>
<gene>
    <name evidence="3" type="ORF">C8A00DRAFT_41313</name>
</gene>
<dbReference type="AlphaFoldDB" id="A0AAN6VQY1"/>
<evidence type="ECO:0000259" key="2">
    <source>
        <dbReference type="PROSITE" id="PS50280"/>
    </source>
</evidence>
<name>A0AAN6VQY1_9PEZI</name>
<dbReference type="Pfam" id="PF00856">
    <property type="entry name" value="SET"/>
    <property type="match status" value="1"/>
</dbReference>
<dbReference type="PANTHER" id="PTHR47332:SF6">
    <property type="entry name" value="SET DOMAIN-CONTAINING PROTEIN"/>
    <property type="match status" value="1"/>
</dbReference>
<dbReference type="InterPro" id="IPR001214">
    <property type="entry name" value="SET_dom"/>
</dbReference>
<dbReference type="PROSITE" id="PS50280">
    <property type="entry name" value="SET"/>
    <property type="match status" value="1"/>
</dbReference>
<reference evidence="3" key="1">
    <citation type="journal article" date="2023" name="Mol. Phylogenet. Evol.">
        <title>Genome-scale phylogeny and comparative genomics of the fungal order Sordariales.</title>
        <authorList>
            <person name="Hensen N."/>
            <person name="Bonometti L."/>
            <person name="Westerberg I."/>
            <person name="Brannstrom I.O."/>
            <person name="Guillou S."/>
            <person name="Cros-Aarteil S."/>
            <person name="Calhoun S."/>
            <person name="Haridas S."/>
            <person name="Kuo A."/>
            <person name="Mondo S."/>
            <person name="Pangilinan J."/>
            <person name="Riley R."/>
            <person name="LaButti K."/>
            <person name="Andreopoulos B."/>
            <person name="Lipzen A."/>
            <person name="Chen C."/>
            <person name="Yan M."/>
            <person name="Daum C."/>
            <person name="Ng V."/>
            <person name="Clum A."/>
            <person name="Steindorff A."/>
            <person name="Ohm R.A."/>
            <person name="Martin F."/>
            <person name="Silar P."/>
            <person name="Natvig D.O."/>
            <person name="Lalanne C."/>
            <person name="Gautier V."/>
            <person name="Ament-Velasquez S.L."/>
            <person name="Kruys A."/>
            <person name="Hutchinson M.I."/>
            <person name="Powell A.J."/>
            <person name="Barry K."/>
            <person name="Miller A.N."/>
            <person name="Grigoriev I.V."/>
            <person name="Debuchy R."/>
            <person name="Gladieux P."/>
            <person name="Hiltunen Thoren M."/>
            <person name="Johannesson H."/>
        </authorList>
    </citation>
    <scope>NUCLEOTIDE SEQUENCE</scope>
    <source>
        <strain evidence="3">CBS 538.74</strain>
    </source>
</reference>
<dbReference type="CDD" id="cd20071">
    <property type="entry name" value="SET_SMYD"/>
    <property type="match status" value="1"/>
</dbReference>
<evidence type="ECO:0000313" key="4">
    <source>
        <dbReference type="Proteomes" id="UP001302745"/>
    </source>
</evidence>
<feature type="domain" description="SET" evidence="2">
    <location>
        <begin position="133"/>
        <end position="281"/>
    </location>
</feature>
<keyword evidence="4" id="KW-1185">Reference proteome</keyword>
<accession>A0AAN6VQY1</accession>
<protein>
    <submittedName>
        <fullName evidence="3">SET domain-containing protein 5</fullName>
    </submittedName>
</protein>
<evidence type="ECO:0000313" key="3">
    <source>
        <dbReference type="EMBL" id="KAK4156148.1"/>
    </source>
</evidence>
<reference evidence="3" key="2">
    <citation type="submission" date="2023-05" db="EMBL/GenBank/DDBJ databases">
        <authorList>
            <consortium name="Lawrence Berkeley National Laboratory"/>
            <person name="Steindorff A."/>
            <person name="Hensen N."/>
            <person name="Bonometti L."/>
            <person name="Westerberg I."/>
            <person name="Brannstrom I.O."/>
            <person name="Guillou S."/>
            <person name="Cros-Aarteil S."/>
            <person name="Calhoun S."/>
            <person name="Haridas S."/>
            <person name="Kuo A."/>
            <person name="Mondo S."/>
            <person name="Pangilinan J."/>
            <person name="Riley R."/>
            <person name="Labutti K."/>
            <person name="Andreopoulos B."/>
            <person name="Lipzen A."/>
            <person name="Chen C."/>
            <person name="Yanf M."/>
            <person name="Daum C."/>
            <person name="Ng V."/>
            <person name="Clum A."/>
            <person name="Ohm R."/>
            <person name="Martin F."/>
            <person name="Silar P."/>
            <person name="Natvig D."/>
            <person name="Lalanne C."/>
            <person name="Gautier V."/>
            <person name="Ament-Velasquez S.L."/>
            <person name="Kruys A."/>
            <person name="Hutchinson M.I."/>
            <person name="Powell A.J."/>
            <person name="Barry K."/>
            <person name="Miller A.N."/>
            <person name="Grigoriev I.V."/>
            <person name="Debuchy R."/>
            <person name="Gladieux P."/>
            <person name="Thoren M.H."/>
            <person name="Johannesson H."/>
        </authorList>
    </citation>
    <scope>NUCLEOTIDE SEQUENCE</scope>
    <source>
        <strain evidence="3">CBS 538.74</strain>
    </source>
</reference>
<dbReference type="PANTHER" id="PTHR47332">
    <property type="entry name" value="SET DOMAIN-CONTAINING PROTEIN 5"/>
    <property type="match status" value="1"/>
</dbReference>
<sequence>MYSLPRIVVGLSVVGFAAALQEHASTAKSCSWSPLLIREHQLTCTAPPLLPLLEAKPRPATLFNVGTPELMKEYGERYEPPKAYDLPASWEEPKQCFTEFCLYSNPDVDEGMSLLTTNRYAYLVATSPVPKSAGIESTAYRAAEVPGKGVGLIANRLIRKGEIIMQRPAALLIQSTPHLDLDPELREEVYQSAIDQLPAATKARFMSQMGDTVYDRTEKNAFRIYLDGDRKHSTHLGLFPEVSKINHDCRPNLHYRIANLTHTTVAVRDIPAGEELSVSYIYGKSSRSDRQSQLHEWGFNCTCSQCTLPARESGASDVRIRQIQALEEEIEALMSSSSSSVDTSNKGIRPEMGGKLVELFLAERLDAYLAPSYTRAALIYSMFGHEARAREYAGEAVGALEREVGLQARDIESMRRLAENPKAHWSWAVKVTSRGPGGGKNKTQGVAK</sequence>
<feature type="signal peptide" evidence="1">
    <location>
        <begin position="1"/>
        <end position="19"/>
    </location>
</feature>
<dbReference type="InterPro" id="IPR053185">
    <property type="entry name" value="SET_domain_protein"/>
</dbReference>
<comment type="caution">
    <text evidence="3">The sequence shown here is derived from an EMBL/GenBank/DDBJ whole genome shotgun (WGS) entry which is preliminary data.</text>
</comment>
<dbReference type="Gene3D" id="2.170.270.10">
    <property type="entry name" value="SET domain"/>
    <property type="match status" value="1"/>
</dbReference>
<dbReference type="EMBL" id="MU856873">
    <property type="protein sequence ID" value="KAK4156148.1"/>
    <property type="molecule type" value="Genomic_DNA"/>
</dbReference>
<dbReference type="SUPFAM" id="SSF82199">
    <property type="entry name" value="SET domain"/>
    <property type="match status" value="1"/>
</dbReference>
<evidence type="ECO:0000256" key="1">
    <source>
        <dbReference type="SAM" id="SignalP"/>
    </source>
</evidence>
<feature type="chain" id="PRO_5042851211" evidence="1">
    <location>
        <begin position="20"/>
        <end position="448"/>
    </location>
</feature>
<proteinExistence type="predicted"/>